<evidence type="ECO:0000256" key="5">
    <source>
        <dbReference type="ARBA" id="ARBA00022801"/>
    </source>
</evidence>
<dbReference type="Gene3D" id="2.40.10.10">
    <property type="entry name" value="Trypsin-like serine proteases"/>
    <property type="match status" value="1"/>
</dbReference>
<dbReference type="GO" id="GO:0005576">
    <property type="term" value="C:extracellular region"/>
    <property type="evidence" value="ECO:0007669"/>
    <property type="project" value="UniProtKB-SubCell"/>
</dbReference>
<dbReference type="OrthoDB" id="5597713at2759"/>
<dbReference type="SMART" id="SM00020">
    <property type="entry name" value="Tryp_SPc"/>
    <property type="match status" value="1"/>
</dbReference>
<dbReference type="GO" id="GO:0004252">
    <property type="term" value="F:serine-type endopeptidase activity"/>
    <property type="evidence" value="ECO:0007669"/>
    <property type="project" value="InterPro"/>
</dbReference>
<comment type="subcellular location">
    <subcellularLocation>
        <location evidence="1">Secreted</location>
    </subcellularLocation>
</comment>
<dbReference type="PANTHER" id="PTHR24276:SF91">
    <property type="entry name" value="AT26814P-RELATED"/>
    <property type="match status" value="1"/>
</dbReference>
<feature type="signal peptide" evidence="9">
    <location>
        <begin position="1"/>
        <end position="19"/>
    </location>
</feature>
<accession>A0A7R8YVE9</accession>
<keyword evidence="3" id="KW-0964">Secreted</keyword>
<dbReference type="SUPFAM" id="SSF50494">
    <property type="entry name" value="Trypsin-like serine proteases"/>
    <property type="match status" value="1"/>
</dbReference>
<dbReference type="EMBL" id="LR899012">
    <property type="protein sequence ID" value="CAD7086777.1"/>
    <property type="molecule type" value="Genomic_DNA"/>
</dbReference>
<dbReference type="PROSITE" id="PS00135">
    <property type="entry name" value="TRYPSIN_SER"/>
    <property type="match status" value="1"/>
</dbReference>
<name>A0A7R8YVE9_HERIL</name>
<evidence type="ECO:0000256" key="6">
    <source>
        <dbReference type="ARBA" id="ARBA00022825"/>
    </source>
</evidence>
<dbReference type="InterPro" id="IPR001254">
    <property type="entry name" value="Trypsin_dom"/>
</dbReference>
<dbReference type="AlphaFoldDB" id="A0A7R8YVE9"/>
<dbReference type="InterPro" id="IPR009003">
    <property type="entry name" value="Peptidase_S1_PA"/>
</dbReference>
<evidence type="ECO:0000256" key="2">
    <source>
        <dbReference type="ARBA" id="ARBA00007664"/>
    </source>
</evidence>
<dbReference type="FunFam" id="2.40.10.10:FF:000068">
    <property type="entry name" value="transmembrane protease serine 2"/>
    <property type="match status" value="1"/>
</dbReference>
<evidence type="ECO:0000256" key="4">
    <source>
        <dbReference type="ARBA" id="ARBA00022670"/>
    </source>
</evidence>
<dbReference type="PANTHER" id="PTHR24276">
    <property type="entry name" value="POLYSERASE-RELATED"/>
    <property type="match status" value="1"/>
</dbReference>
<keyword evidence="7" id="KW-1015">Disulfide bond</keyword>
<dbReference type="InterPro" id="IPR018114">
    <property type="entry name" value="TRYPSIN_HIS"/>
</dbReference>
<evidence type="ECO:0000313" key="12">
    <source>
        <dbReference type="Proteomes" id="UP000594454"/>
    </source>
</evidence>
<dbReference type="PROSITE" id="PS00134">
    <property type="entry name" value="TRYPSIN_HIS"/>
    <property type="match status" value="1"/>
</dbReference>
<dbReference type="InterPro" id="IPR001314">
    <property type="entry name" value="Peptidase_S1A"/>
</dbReference>
<organism evidence="11 12">
    <name type="scientific">Hermetia illucens</name>
    <name type="common">Black soldier fly</name>
    <dbReference type="NCBI Taxonomy" id="343691"/>
    <lineage>
        <taxon>Eukaryota</taxon>
        <taxon>Metazoa</taxon>
        <taxon>Ecdysozoa</taxon>
        <taxon>Arthropoda</taxon>
        <taxon>Hexapoda</taxon>
        <taxon>Insecta</taxon>
        <taxon>Pterygota</taxon>
        <taxon>Neoptera</taxon>
        <taxon>Endopterygota</taxon>
        <taxon>Diptera</taxon>
        <taxon>Brachycera</taxon>
        <taxon>Stratiomyomorpha</taxon>
        <taxon>Stratiomyidae</taxon>
        <taxon>Hermetiinae</taxon>
        <taxon>Hermetia</taxon>
    </lineage>
</organism>
<gene>
    <name evidence="11" type="ORF">HERILL_LOCUS9525</name>
</gene>
<keyword evidence="9" id="KW-0732">Signal</keyword>
<proteinExistence type="inferred from homology"/>
<evidence type="ECO:0000256" key="7">
    <source>
        <dbReference type="ARBA" id="ARBA00023157"/>
    </source>
</evidence>
<feature type="chain" id="PRO_5031444306" description="Peptidase S1 domain-containing protein" evidence="9">
    <location>
        <begin position="20"/>
        <end position="279"/>
    </location>
</feature>
<keyword evidence="12" id="KW-1185">Reference proteome</keyword>
<evidence type="ECO:0000256" key="8">
    <source>
        <dbReference type="RuleBase" id="RU363034"/>
    </source>
</evidence>
<evidence type="ECO:0000259" key="10">
    <source>
        <dbReference type="PROSITE" id="PS50240"/>
    </source>
</evidence>
<evidence type="ECO:0000256" key="3">
    <source>
        <dbReference type="ARBA" id="ARBA00022525"/>
    </source>
</evidence>
<reference evidence="11 12" key="1">
    <citation type="submission" date="2020-11" db="EMBL/GenBank/DDBJ databases">
        <authorList>
            <person name="Wallbank WR R."/>
            <person name="Pardo Diaz C."/>
            <person name="Kozak K."/>
            <person name="Martin S."/>
            <person name="Jiggins C."/>
            <person name="Moest M."/>
            <person name="Warren A I."/>
            <person name="Generalovic N T."/>
            <person name="Byers J.R.P. K."/>
            <person name="Montejo-Kovacevich G."/>
            <person name="Yen C E."/>
        </authorList>
    </citation>
    <scope>NUCLEOTIDE SEQUENCE [LARGE SCALE GENOMIC DNA]</scope>
</reference>
<dbReference type="OMA" id="GGPMVMQ"/>
<dbReference type="Proteomes" id="UP000594454">
    <property type="component" value="Chromosome 4"/>
</dbReference>
<dbReference type="InterPro" id="IPR050430">
    <property type="entry name" value="Peptidase_S1"/>
</dbReference>
<dbReference type="CDD" id="cd00190">
    <property type="entry name" value="Tryp_SPc"/>
    <property type="match status" value="1"/>
</dbReference>
<dbReference type="PRINTS" id="PR00722">
    <property type="entry name" value="CHYMOTRYPSIN"/>
</dbReference>
<dbReference type="InParanoid" id="A0A7R8YVE9"/>
<keyword evidence="5 8" id="KW-0378">Hydrolase</keyword>
<protein>
    <recommendedName>
        <fullName evidence="10">Peptidase S1 domain-containing protein</fullName>
    </recommendedName>
</protein>
<keyword evidence="4 8" id="KW-0645">Protease</keyword>
<dbReference type="PROSITE" id="PS50240">
    <property type="entry name" value="TRYPSIN_DOM"/>
    <property type="match status" value="1"/>
</dbReference>
<sequence>MSIWLIFSLFCVAANCATAGLANDTKIVPSRLRPLYTSRISNGIAATADQFPFYVYMMSQGVGQSSSCGGSVISPLWVLTAAHCTYNYLSVDMYFGSTDVYEMTEIITSTYWHEHEQYNPSNYNNDISVIQLPQPLAYTPSIQPISLLTSSEAENSFDGQAAIVMGFGYMSDSDPTESPDLLYTNVIVIANSLCTSYYGSSIVSAGTMCAKGASSSTQSICSGDSGGPMVISDGSGGYTQIGINSFVSTTGCTVGMPSGYVRLGSYLDWVSKWTGIALP</sequence>
<evidence type="ECO:0000313" key="11">
    <source>
        <dbReference type="EMBL" id="CAD7086777.1"/>
    </source>
</evidence>
<comment type="similarity">
    <text evidence="2">Belongs to the peptidase S1 family.</text>
</comment>
<evidence type="ECO:0000256" key="9">
    <source>
        <dbReference type="SAM" id="SignalP"/>
    </source>
</evidence>
<dbReference type="GO" id="GO:0006508">
    <property type="term" value="P:proteolysis"/>
    <property type="evidence" value="ECO:0007669"/>
    <property type="project" value="UniProtKB-KW"/>
</dbReference>
<keyword evidence="6 8" id="KW-0720">Serine protease</keyword>
<dbReference type="Pfam" id="PF00089">
    <property type="entry name" value="Trypsin"/>
    <property type="match status" value="1"/>
</dbReference>
<feature type="domain" description="Peptidase S1" evidence="10">
    <location>
        <begin position="40"/>
        <end position="275"/>
    </location>
</feature>
<dbReference type="InterPro" id="IPR043504">
    <property type="entry name" value="Peptidase_S1_PA_chymotrypsin"/>
</dbReference>
<dbReference type="InterPro" id="IPR033116">
    <property type="entry name" value="TRYPSIN_SER"/>
</dbReference>
<evidence type="ECO:0000256" key="1">
    <source>
        <dbReference type="ARBA" id="ARBA00004613"/>
    </source>
</evidence>